<dbReference type="EMBL" id="SGWW01000001">
    <property type="protein sequence ID" value="RZS59145.1"/>
    <property type="molecule type" value="Genomic_DNA"/>
</dbReference>
<dbReference type="PANTHER" id="PTHR22683:SF1">
    <property type="entry name" value="TYPE VII SECRETION SYSTEM PROTEIN ESSC"/>
    <property type="match status" value="1"/>
</dbReference>
<accession>A0A4Q7LVN5</accession>
<organism evidence="5 6">
    <name type="scientific">Microcella putealis</name>
    <dbReference type="NCBI Taxonomy" id="337005"/>
    <lineage>
        <taxon>Bacteria</taxon>
        <taxon>Bacillati</taxon>
        <taxon>Actinomycetota</taxon>
        <taxon>Actinomycetes</taxon>
        <taxon>Micrococcales</taxon>
        <taxon>Microbacteriaceae</taxon>
        <taxon>Microcella</taxon>
    </lineage>
</organism>
<gene>
    <name evidence="5" type="ORF">EV141_0362</name>
</gene>
<evidence type="ECO:0000256" key="1">
    <source>
        <dbReference type="ARBA" id="ARBA00022741"/>
    </source>
</evidence>
<dbReference type="InterPro" id="IPR050206">
    <property type="entry name" value="FtsK/SpoIIIE/SftA"/>
</dbReference>
<keyword evidence="1 3" id="KW-0547">Nucleotide-binding</keyword>
<protein>
    <submittedName>
        <fullName evidence="5">FtsK/SpoIIIE family protein</fullName>
    </submittedName>
</protein>
<comment type="caution">
    <text evidence="5">The sequence shown here is derived from an EMBL/GenBank/DDBJ whole genome shotgun (WGS) entry which is preliminary data.</text>
</comment>
<evidence type="ECO:0000313" key="5">
    <source>
        <dbReference type="EMBL" id="RZS59145.1"/>
    </source>
</evidence>
<keyword evidence="6" id="KW-1185">Reference proteome</keyword>
<dbReference type="InterPro" id="IPR027417">
    <property type="entry name" value="P-loop_NTPase"/>
</dbReference>
<dbReference type="Pfam" id="PF01580">
    <property type="entry name" value="FtsK_SpoIIIE"/>
    <property type="match status" value="1"/>
</dbReference>
<evidence type="ECO:0000256" key="3">
    <source>
        <dbReference type="PROSITE-ProRule" id="PRU00289"/>
    </source>
</evidence>
<dbReference type="InterPro" id="IPR002543">
    <property type="entry name" value="FtsK_dom"/>
</dbReference>
<proteinExistence type="predicted"/>
<dbReference type="Gene3D" id="3.40.50.300">
    <property type="entry name" value="P-loop containing nucleotide triphosphate hydrolases"/>
    <property type="match status" value="2"/>
</dbReference>
<keyword evidence="2 3" id="KW-0067">ATP-binding</keyword>
<dbReference type="Proteomes" id="UP000293519">
    <property type="component" value="Unassembled WGS sequence"/>
</dbReference>
<evidence type="ECO:0000313" key="6">
    <source>
        <dbReference type="Proteomes" id="UP000293519"/>
    </source>
</evidence>
<name>A0A4Q7LVN5_9MICO</name>
<evidence type="ECO:0000256" key="2">
    <source>
        <dbReference type="ARBA" id="ARBA00022840"/>
    </source>
</evidence>
<dbReference type="PROSITE" id="PS50901">
    <property type="entry name" value="FTSK"/>
    <property type="match status" value="1"/>
</dbReference>
<reference evidence="5 6" key="1">
    <citation type="journal article" date="2015" name="Stand. Genomic Sci.">
        <title>Genomic Encyclopedia of Bacterial and Archaeal Type Strains, Phase III: the genomes of soil and plant-associated and newly described type strains.</title>
        <authorList>
            <person name="Whitman W.B."/>
            <person name="Woyke T."/>
            <person name="Klenk H.P."/>
            <person name="Zhou Y."/>
            <person name="Lilburn T.G."/>
            <person name="Beck B.J."/>
            <person name="De Vos P."/>
            <person name="Vandamme P."/>
            <person name="Eisen J.A."/>
            <person name="Garrity G."/>
            <person name="Hugenholtz P."/>
            <person name="Kyrpides N.C."/>
        </authorList>
    </citation>
    <scope>NUCLEOTIDE SEQUENCE [LARGE SCALE GENOMIC DNA]</scope>
    <source>
        <strain evidence="5 6">CV2</strain>
    </source>
</reference>
<dbReference type="AlphaFoldDB" id="A0A4Q7LVN5"/>
<feature type="binding site" evidence="3">
    <location>
        <begin position="252"/>
        <end position="259"/>
    </location>
    <ligand>
        <name>ATP</name>
        <dbReference type="ChEBI" id="CHEBI:30616"/>
    </ligand>
</feature>
<dbReference type="PANTHER" id="PTHR22683">
    <property type="entry name" value="SPORULATION PROTEIN RELATED"/>
    <property type="match status" value="1"/>
</dbReference>
<dbReference type="GO" id="GO:0003677">
    <property type="term" value="F:DNA binding"/>
    <property type="evidence" value="ECO:0007669"/>
    <property type="project" value="InterPro"/>
</dbReference>
<feature type="domain" description="FtsK" evidence="4">
    <location>
        <begin position="234"/>
        <end position="415"/>
    </location>
</feature>
<dbReference type="GO" id="GO:0005524">
    <property type="term" value="F:ATP binding"/>
    <property type="evidence" value="ECO:0007669"/>
    <property type="project" value="UniProtKB-UniRule"/>
</dbReference>
<sequence>MIAPLVAAVVIGLIIRSPYVLVFAALSPIIAIASSIESRRTARRDSRRDSERFARECATFLEQLEQSHADESLHAFVAAHASDDALVVGAAPGPSGVLRDAPPPVTDAVGARRAQLASLAATNPRMPVTVPRAPLVIVGSGPIAERLREWCTEEIGQAEPPQRGVTTVTVSQLAHLTIETADGTRHTADAVLPFAAEYRAHRSRQAAAMPPMHCTFAELPVSNGPSLPIGRTADGPFHLDVVAEGPHIVVGGASGSGKSEFLRALSLAAARRAEHWRVLFVDFKGGATFSDLHALPTSVGLITDLDAALADRALGSLRAEIRRRETVLAASHARDIADMPSELTRLLIVVDEYAALLQNHPELTPVFADLSARGRSLGMHLVLCTQRPGGVVHDQITVNCGIRVLFRTTDGADARALLGQPVVGLDKAPRGRAVVMRDGAVHAVQTALVADADIAAVGEQTRRYLSDQADTSSPWSEPLPVSISRDDPAAVATCGSGPDDDELVWGLVDDVASQRWAPALWRPARDGMLGITGCPGSGRSTALASVAAAGRAAGWAVVKVPDNLVDAVHTLERLDSACAPDARPLVVIDGLGAMLETAPHDHAATLLARLDDAARGVRERRGAIAVDLGTASSSARWASGRVGARLALRALDADDHAAAGAPRGHHDVRLPAGRGWWHGSVVQVFSASPRALATTTAIVASPAAPHSPWMGEPVSVPVRSPLDSPGVLAVVSSRPHQVLSALASVAADRPVVALDPGRAVAPHTETGIIVGHPDDWQRAWGLFAELRRTALIVLDALDAADARALLGARIEAPPIARGEVWLVDPGQATSPRLERGRWPSLTPPEPS</sequence>
<evidence type="ECO:0000259" key="4">
    <source>
        <dbReference type="PROSITE" id="PS50901"/>
    </source>
</evidence>
<dbReference type="SUPFAM" id="SSF52540">
    <property type="entry name" value="P-loop containing nucleoside triphosphate hydrolases"/>
    <property type="match status" value="1"/>
</dbReference>
<dbReference type="CDD" id="cd01127">
    <property type="entry name" value="TrwB_TraG_TraD_VirD4"/>
    <property type="match status" value="1"/>
</dbReference>